<dbReference type="InterPro" id="IPR029069">
    <property type="entry name" value="HotDog_dom_sf"/>
</dbReference>
<keyword evidence="2" id="KW-0378">Hydrolase</keyword>
<dbReference type="GO" id="GO:0006637">
    <property type="term" value="P:acyl-CoA metabolic process"/>
    <property type="evidence" value="ECO:0007669"/>
    <property type="project" value="InterPro"/>
</dbReference>
<evidence type="ECO:0000256" key="2">
    <source>
        <dbReference type="ARBA" id="ARBA00022801"/>
    </source>
</evidence>
<dbReference type="AlphaFoldDB" id="A0A6F8YRD1"/>
<dbReference type="Proteomes" id="UP000503011">
    <property type="component" value="Chromosome"/>
</dbReference>
<gene>
    <name evidence="5" type="primary">tesB_2</name>
    <name evidence="5" type="ORF">Psuf_059290</name>
</gene>
<dbReference type="Gene3D" id="2.40.160.210">
    <property type="entry name" value="Acyl-CoA thioesterase, double hotdog domain"/>
    <property type="match status" value="1"/>
</dbReference>
<dbReference type="CDD" id="cd03444">
    <property type="entry name" value="Thioesterase_II_repeat1"/>
    <property type="match status" value="1"/>
</dbReference>
<evidence type="ECO:0000256" key="1">
    <source>
        <dbReference type="ARBA" id="ARBA00006538"/>
    </source>
</evidence>
<reference evidence="5 6" key="2">
    <citation type="submission" date="2020-03" db="EMBL/GenBank/DDBJ databases">
        <authorList>
            <person name="Ichikawa N."/>
            <person name="Kimura A."/>
            <person name="Kitahashi Y."/>
            <person name="Uohara A."/>
        </authorList>
    </citation>
    <scope>NUCLEOTIDE SEQUENCE [LARGE SCALE GENOMIC DNA]</scope>
    <source>
        <strain evidence="5 6">NBRC 105367</strain>
    </source>
</reference>
<comment type="similarity">
    <text evidence="1">Belongs to the C/M/P thioester hydrolase family.</text>
</comment>
<proteinExistence type="inferred from homology"/>
<dbReference type="SUPFAM" id="SSF54637">
    <property type="entry name" value="Thioesterase/thiol ester dehydrase-isomerase"/>
    <property type="match status" value="2"/>
</dbReference>
<name>A0A6F8YRD1_9ACTN</name>
<evidence type="ECO:0000259" key="3">
    <source>
        <dbReference type="Pfam" id="PF02551"/>
    </source>
</evidence>
<dbReference type="KEGG" id="psuu:Psuf_059290"/>
<dbReference type="Pfam" id="PF02551">
    <property type="entry name" value="Acyl_CoA_thio"/>
    <property type="match status" value="1"/>
</dbReference>
<evidence type="ECO:0000313" key="6">
    <source>
        <dbReference type="Proteomes" id="UP000503011"/>
    </source>
</evidence>
<feature type="domain" description="Acyl-CoA thioesterase-like N-terminal HotDog" evidence="4">
    <location>
        <begin position="30"/>
        <end position="106"/>
    </location>
</feature>
<dbReference type="InterPro" id="IPR042171">
    <property type="entry name" value="Acyl-CoA_hotdog"/>
</dbReference>
<keyword evidence="6" id="KW-1185">Reference proteome</keyword>
<dbReference type="PANTHER" id="PTHR11066">
    <property type="entry name" value="ACYL-COA THIOESTERASE"/>
    <property type="match status" value="1"/>
</dbReference>
<dbReference type="InterPro" id="IPR003703">
    <property type="entry name" value="Acyl_CoA_thio"/>
</dbReference>
<feature type="domain" description="Acyl-CoA thioesterase 2 C-terminal" evidence="3">
    <location>
        <begin position="147"/>
        <end position="255"/>
    </location>
</feature>
<reference evidence="5 6" key="1">
    <citation type="submission" date="2020-03" db="EMBL/GenBank/DDBJ databases">
        <title>Whole genome shotgun sequence of Phytohabitans suffuscus NBRC 105367.</title>
        <authorList>
            <person name="Komaki H."/>
            <person name="Tamura T."/>
        </authorList>
    </citation>
    <scope>NUCLEOTIDE SEQUENCE [LARGE SCALE GENOMIC DNA]</scope>
    <source>
        <strain evidence="5 6">NBRC 105367</strain>
    </source>
</reference>
<evidence type="ECO:0000313" key="5">
    <source>
        <dbReference type="EMBL" id="BCB88616.1"/>
    </source>
</evidence>
<sequence>MAGHGPITDLFELDHGLSVPVVAPSGAATRGFGGHVAAIGLAAAYATVAADKRVHHAHVEFLRPTTAGRITRATVHDTSDGRTLARRVVEVGHPGEKPAAVAFATFLRRDPAGLDYQPGPITPPPTIDDTEVVHTSPVMVRAVPQPNGSALQKVWIRPRVVPLADDPRLHDCALLFASDLTVLWTTLTVHGRDLDERHSALATTSHSVWFHRDVDLGSWLLYDQEAVSTTHGLGQASGRMWTASGDLAATVMQVGTLGR</sequence>
<accession>A0A6F8YRD1</accession>
<dbReference type="GO" id="GO:0009062">
    <property type="term" value="P:fatty acid catabolic process"/>
    <property type="evidence" value="ECO:0007669"/>
    <property type="project" value="TreeGrafter"/>
</dbReference>
<evidence type="ECO:0000259" key="4">
    <source>
        <dbReference type="Pfam" id="PF13622"/>
    </source>
</evidence>
<dbReference type="Pfam" id="PF13622">
    <property type="entry name" value="4HBT_3"/>
    <property type="match status" value="1"/>
</dbReference>
<organism evidence="5 6">
    <name type="scientific">Phytohabitans suffuscus</name>
    <dbReference type="NCBI Taxonomy" id="624315"/>
    <lineage>
        <taxon>Bacteria</taxon>
        <taxon>Bacillati</taxon>
        <taxon>Actinomycetota</taxon>
        <taxon>Actinomycetes</taxon>
        <taxon>Micromonosporales</taxon>
        <taxon>Micromonosporaceae</taxon>
    </lineage>
</organism>
<dbReference type="GO" id="GO:0047617">
    <property type="term" value="F:fatty acyl-CoA hydrolase activity"/>
    <property type="evidence" value="ECO:0007669"/>
    <property type="project" value="InterPro"/>
</dbReference>
<dbReference type="InterPro" id="IPR049449">
    <property type="entry name" value="TesB_ACOT8-like_N"/>
</dbReference>
<protein>
    <submittedName>
        <fullName evidence="5">Acyl-CoA thioesterase II</fullName>
    </submittedName>
</protein>
<dbReference type="PANTHER" id="PTHR11066:SF34">
    <property type="entry name" value="ACYL-COENZYME A THIOESTERASE 8"/>
    <property type="match status" value="1"/>
</dbReference>
<dbReference type="EMBL" id="AP022871">
    <property type="protein sequence ID" value="BCB88616.1"/>
    <property type="molecule type" value="Genomic_DNA"/>
</dbReference>
<dbReference type="InterPro" id="IPR025652">
    <property type="entry name" value="TesB_C"/>
</dbReference>